<protein>
    <recommendedName>
        <fullName evidence="4">JmjC domain-containing protein</fullName>
    </recommendedName>
</protein>
<dbReference type="Pfam" id="PF13621">
    <property type="entry name" value="Cupin_8"/>
    <property type="match status" value="1"/>
</dbReference>
<sequence>MDPKVTKQLISNSTKPLLLRNLLKWPIMQWSLENWTEALKEEKMIFRCGYFKKSKCPQWEGNTEFVHGDITYFIKHLDDKDKWLYFDYKHLQEHLRNVKGIRDSIDWAPLGFPEIKLEDSTIWIGSKGAHTPCHIDTYGFNLVHQIYGRKLWLLFPPDENLHPTRVPYEESSIFSKLNFFSPSIEDFKNVGNCQKVILNPADVLVVPHRWWHYVENIETAISINTWVPMDEDNNERLEESIVQFLVKLMINSDAADDIIRKVMLNPNVEDAETTVYPCYTPSQLEIRQTICLRKKWPLITPRRLLSTCREYCRSRFEHRVVLAILMSNRMKKLNFCCNN</sequence>
<dbReference type="AlphaFoldDB" id="A0A653BNM5"/>
<dbReference type="SUPFAM" id="SSF51197">
    <property type="entry name" value="Clavaminate synthase-like"/>
    <property type="match status" value="1"/>
</dbReference>
<dbReference type="SMART" id="SM00558">
    <property type="entry name" value="JmjC"/>
    <property type="match status" value="1"/>
</dbReference>
<dbReference type="PROSITE" id="PS51184">
    <property type="entry name" value="JMJC"/>
    <property type="match status" value="1"/>
</dbReference>
<name>A0A653BNM5_CALMS</name>
<evidence type="ECO:0000256" key="2">
    <source>
        <dbReference type="ARBA" id="ARBA00022490"/>
    </source>
</evidence>
<comment type="subcellular location">
    <subcellularLocation>
        <location evidence="1">Cytoplasm</location>
    </subcellularLocation>
</comment>
<evidence type="ECO:0000313" key="6">
    <source>
        <dbReference type="Proteomes" id="UP000410492"/>
    </source>
</evidence>
<keyword evidence="6" id="KW-1185">Reference proteome</keyword>
<dbReference type="EMBL" id="CAACVG010003127">
    <property type="protein sequence ID" value="VEN37208.1"/>
    <property type="molecule type" value="Genomic_DNA"/>
</dbReference>
<gene>
    <name evidence="5" type="ORF">CALMAC_LOCUS2547</name>
</gene>
<accession>A0A653BNM5</accession>
<evidence type="ECO:0000256" key="1">
    <source>
        <dbReference type="ARBA" id="ARBA00004496"/>
    </source>
</evidence>
<dbReference type="PANTHER" id="PTHR12461">
    <property type="entry name" value="HYPOXIA-INDUCIBLE FACTOR 1 ALPHA INHIBITOR-RELATED"/>
    <property type="match status" value="1"/>
</dbReference>
<dbReference type="GO" id="GO:0005737">
    <property type="term" value="C:cytoplasm"/>
    <property type="evidence" value="ECO:0007669"/>
    <property type="project" value="UniProtKB-SubCell"/>
</dbReference>
<reference evidence="5 6" key="1">
    <citation type="submission" date="2019-01" db="EMBL/GenBank/DDBJ databases">
        <authorList>
            <person name="Sayadi A."/>
        </authorList>
    </citation>
    <scope>NUCLEOTIDE SEQUENCE [LARGE SCALE GENOMIC DNA]</scope>
</reference>
<evidence type="ECO:0000313" key="5">
    <source>
        <dbReference type="EMBL" id="VEN37208.1"/>
    </source>
</evidence>
<dbReference type="InterPro" id="IPR041667">
    <property type="entry name" value="Cupin_8"/>
</dbReference>
<feature type="domain" description="JmjC" evidence="4">
    <location>
        <begin position="87"/>
        <end position="242"/>
    </location>
</feature>
<comment type="function">
    <text evidence="3">May play a role in cellular stress response.</text>
</comment>
<dbReference type="OrthoDB" id="438164at2759"/>
<organism evidence="5 6">
    <name type="scientific">Callosobruchus maculatus</name>
    <name type="common">Southern cowpea weevil</name>
    <name type="synonym">Pulse bruchid</name>
    <dbReference type="NCBI Taxonomy" id="64391"/>
    <lineage>
        <taxon>Eukaryota</taxon>
        <taxon>Metazoa</taxon>
        <taxon>Ecdysozoa</taxon>
        <taxon>Arthropoda</taxon>
        <taxon>Hexapoda</taxon>
        <taxon>Insecta</taxon>
        <taxon>Pterygota</taxon>
        <taxon>Neoptera</taxon>
        <taxon>Endopterygota</taxon>
        <taxon>Coleoptera</taxon>
        <taxon>Polyphaga</taxon>
        <taxon>Cucujiformia</taxon>
        <taxon>Chrysomeloidea</taxon>
        <taxon>Chrysomelidae</taxon>
        <taxon>Bruchinae</taxon>
        <taxon>Bruchini</taxon>
        <taxon>Callosobruchus</taxon>
    </lineage>
</organism>
<evidence type="ECO:0000256" key="3">
    <source>
        <dbReference type="ARBA" id="ARBA00037342"/>
    </source>
</evidence>
<evidence type="ECO:0000259" key="4">
    <source>
        <dbReference type="PROSITE" id="PS51184"/>
    </source>
</evidence>
<dbReference type="PANTHER" id="PTHR12461:SF43">
    <property type="entry name" value="HSPB1-ASSOCIATED PROTEIN 1"/>
    <property type="match status" value="1"/>
</dbReference>
<dbReference type="Gene3D" id="2.60.120.650">
    <property type="entry name" value="Cupin"/>
    <property type="match status" value="1"/>
</dbReference>
<dbReference type="Proteomes" id="UP000410492">
    <property type="component" value="Unassembled WGS sequence"/>
</dbReference>
<dbReference type="InterPro" id="IPR003347">
    <property type="entry name" value="JmjC_dom"/>
</dbReference>
<proteinExistence type="predicted"/>
<keyword evidence="2" id="KW-0963">Cytoplasm</keyword>